<dbReference type="PANTHER" id="PTHR21719:SF1">
    <property type="entry name" value="FI06402P-RELATED"/>
    <property type="match status" value="1"/>
</dbReference>
<dbReference type="Gene3D" id="2.10.90.10">
    <property type="entry name" value="Cystine-knot cytokines"/>
    <property type="match status" value="1"/>
</dbReference>
<evidence type="ECO:0000259" key="2">
    <source>
        <dbReference type="Pfam" id="PF00341"/>
    </source>
</evidence>
<feature type="chain" id="PRO_5042081154" description="Platelet-derived growth factor (PDGF) family profile domain-containing protein" evidence="1">
    <location>
        <begin position="21"/>
        <end position="119"/>
    </location>
</feature>
<keyword evidence="4" id="KW-1185">Reference proteome</keyword>
<evidence type="ECO:0000313" key="4">
    <source>
        <dbReference type="Proteomes" id="UP001233999"/>
    </source>
</evidence>
<accession>A0AAD7ZD67</accession>
<dbReference type="GO" id="GO:0035099">
    <property type="term" value="P:hemocyte migration"/>
    <property type="evidence" value="ECO:0007669"/>
    <property type="project" value="TreeGrafter"/>
</dbReference>
<dbReference type="GO" id="GO:0008083">
    <property type="term" value="F:growth factor activity"/>
    <property type="evidence" value="ECO:0007669"/>
    <property type="project" value="InterPro"/>
</dbReference>
<feature type="domain" description="Platelet-derived growth factor (PDGF) family profile" evidence="2">
    <location>
        <begin position="46"/>
        <end position="104"/>
    </location>
</feature>
<dbReference type="AlphaFoldDB" id="A0AAD7ZD67"/>
<feature type="non-terminal residue" evidence="3">
    <location>
        <position position="119"/>
    </location>
</feature>
<keyword evidence="1" id="KW-0732">Signal</keyword>
<evidence type="ECO:0000256" key="1">
    <source>
        <dbReference type="SAM" id="SignalP"/>
    </source>
</evidence>
<reference evidence="3" key="1">
    <citation type="journal article" date="2023" name="IScience">
        <title>Live-bearing cockroach genome reveals convergent evolutionary mechanisms linked to viviparity in insects and beyond.</title>
        <authorList>
            <person name="Fouks B."/>
            <person name="Harrison M.C."/>
            <person name="Mikhailova A.A."/>
            <person name="Marchal E."/>
            <person name="English S."/>
            <person name="Carruthers M."/>
            <person name="Jennings E.C."/>
            <person name="Chiamaka E.L."/>
            <person name="Frigard R.A."/>
            <person name="Pippel M."/>
            <person name="Attardo G.M."/>
            <person name="Benoit J.B."/>
            <person name="Bornberg-Bauer E."/>
            <person name="Tobe S.S."/>
        </authorList>
    </citation>
    <scope>NUCLEOTIDE SEQUENCE</scope>
    <source>
        <strain evidence="3">Stay&amp;Tobe</strain>
    </source>
</reference>
<gene>
    <name evidence="3" type="ORF">L9F63_005239</name>
</gene>
<dbReference type="Proteomes" id="UP001233999">
    <property type="component" value="Unassembled WGS sequence"/>
</dbReference>
<comment type="caution">
    <text evidence="3">The sequence shown here is derived from an EMBL/GenBank/DDBJ whole genome shotgun (WGS) entry which is preliminary data.</text>
</comment>
<name>A0AAD7ZD67_DIPPU</name>
<proteinExistence type="predicted"/>
<dbReference type="Pfam" id="PF00341">
    <property type="entry name" value="PDGF"/>
    <property type="match status" value="1"/>
</dbReference>
<reference evidence="3" key="2">
    <citation type="submission" date="2023-05" db="EMBL/GenBank/DDBJ databases">
        <authorList>
            <person name="Fouks B."/>
        </authorList>
    </citation>
    <scope>NUCLEOTIDE SEQUENCE</scope>
    <source>
        <strain evidence="3">Stay&amp;Tobe</strain>
        <tissue evidence="3">Testes</tissue>
    </source>
</reference>
<dbReference type="InterPro" id="IPR029034">
    <property type="entry name" value="Cystine-knot_cytokine"/>
</dbReference>
<dbReference type="SUPFAM" id="SSF57501">
    <property type="entry name" value="Cystine-knot cytokines"/>
    <property type="match status" value="1"/>
</dbReference>
<dbReference type="EMBL" id="JASPKZ010008874">
    <property type="protein sequence ID" value="KAJ9578510.1"/>
    <property type="molecule type" value="Genomic_DNA"/>
</dbReference>
<organism evidence="3 4">
    <name type="scientific">Diploptera punctata</name>
    <name type="common">Pacific beetle cockroach</name>
    <dbReference type="NCBI Taxonomy" id="6984"/>
    <lineage>
        <taxon>Eukaryota</taxon>
        <taxon>Metazoa</taxon>
        <taxon>Ecdysozoa</taxon>
        <taxon>Arthropoda</taxon>
        <taxon>Hexapoda</taxon>
        <taxon>Insecta</taxon>
        <taxon>Pterygota</taxon>
        <taxon>Neoptera</taxon>
        <taxon>Polyneoptera</taxon>
        <taxon>Dictyoptera</taxon>
        <taxon>Blattodea</taxon>
        <taxon>Blaberoidea</taxon>
        <taxon>Blaberidae</taxon>
        <taxon>Diplopterinae</taxon>
        <taxon>Diploptera</taxon>
    </lineage>
</organism>
<dbReference type="PANTHER" id="PTHR21719">
    <property type="entry name" value="FI06402P-RELATED"/>
    <property type="match status" value="1"/>
</dbReference>
<sequence length="119" mass="13738">MKSFLSLLFLVIMVTGSHLAKHSNKRSYKKRYEQNCMACESFRCKKPQPRVIPIEKLYAVSSALSYVPRATVLDRCSEDSGCCNRDEVCRPVESRRVDVQLFFHVTDIFESRKQSSILV</sequence>
<dbReference type="GO" id="GO:0016020">
    <property type="term" value="C:membrane"/>
    <property type="evidence" value="ECO:0007669"/>
    <property type="project" value="InterPro"/>
</dbReference>
<dbReference type="InterPro" id="IPR000072">
    <property type="entry name" value="PDGF/VEGF_dom"/>
</dbReference>
<feature type="signal peptide" evidence="1">
    <location>
        <begin position="1"/>
        <end position="20"/>
    </location>
</feature>
<protein>
    <recommendedName>
        <fullName evidence="2">Platelet-derived growth factor (PDGF) family profile domain-containing protein</fullName>
    </recommendedName>
</protein>
<evidence type="ECO:0000313" key="3">
    <source>
        <dbReference type="EMBL" id="KAJ9578510.1"/>
    </source>
</evidence>